<evidence type="ECO:0000313" key="3">
    <source>
        <dbReference type="Proteomes" id="UP000017836"/>
    </source>
</evidence>
<sequence>MASKAQGNHGGAMLPFLCALLVLACMVHSADAMISGGCIPRPRCQVNPTNTCVRQCRLQPAGPDRVACIMDCRSNSCGCGVPP</sequence>
<feature type="signal peptide" evidence="1">
    <location>
        <begin position="1"/>
        <end position="32"/>
    </location>
</feature>
<name>U5CUT4_AMBTC</name>
<keyword evidence="3" id="KW-1185">Reference proteome</keyword>
<keyword evidence="1" id="KW-0732">Signal</keyword>
<dbReference type="PROSITE" id="PS51257">
    <property type="entry name" value="PROKAR_LIPOPROTEIN"/>
    <property type="match status" value="1"/>
</dbReference>
<protein>
    <submittedName>
        <fullName evidence="2">Uncharacterized protein</fullName>
    </submittedName>
</protein>
<proteinExistence type="predicted"/>
<dbReference type="HOGENOM" id="CLU_2545656_0_0_1"/>
<feature type="chain" id="PRO_5004658348" evidence="1">
    <location>
        <begin position="33"/>
        <end position="83"/>
    </location>
</feature>
<dbReference type="Gramene" id="ERN17056">
    <property type="protein sequence ID" value="ERN17056"/>
    <property type="gene ID" value="AMTR_s00044p00054130"/>
</dbReference>
<dbReference type="EMBL" id="KI392384">
    <property type="protein sequence ID" value="ERN17056.1"/>
    <property type="molecule type" value="Genomic_DNA"/>
</dbReference>
<dbReference type="AlphaFoldDB" id="U5CUT4"/>
<evidence type="ECO:0000313" key="2">
    <source>
        <dbReference type="EMBL" id="ERN17056.1"/>
    </source>
</evidence>
<reference evidence="3" key="1">
    <citation type="journal article" date="2013" name="Science">
        <title>The Amborella genome and the evolution of flowering plants.</title>
        <authorList>
            <consortium name="Amborella Genome Project"/>
        </authorList>
    </citation>
    <scope>NUCLEOTIDE SEQUENCE [LARGE SCALE GENOMIC DNA]</scope>
</reference>
<evidence type="ECO:0000256" key="1">
    <source>
        <dbReference type="SAM" id="SignalP"/>
    </source>
</evidence>
<gene>
    <name evidence="2" type="ORF">AMTR_s00044p00054130</name>
</gene>
<accession>U5CUT4</accession>
<organism evidence="2 3">
    <name type="scientific">Amborella trichopoda</name>
    <dbReference type="NCBI Taxonomy" id="13333"/>
    <lineage>
        <taxon>Eukaryota</taxon>
        <taxon>Viridiplantae</taxon>
        <taxon>Streptophyta</taxon>
        <taxon>Embryophyta</taxon>
        <taxon>Tracheophyta</taxon>
        <taxon>Spermatophyta</taxon>
        <taxon>Magnoliopsida</taxon>
        <taxon>Amborellales</taxon>
        <taxon>Amborellaceae</taxon>
        <taxon>Amborella</taxon>
    </lineage>
</organism>
<dbReference type="Proteomes" id="UP000017836">
    <property type="component" value="Unassembled WGS sequence"/>
</dbReference>